<evidence type="ECO:0000313" key="1">
    <source>
        <dbReference type="EMBL" id="EFA98533.1"/>
    </source>
</evidence>
<reference evidence="1 2" key="1">
    <citation type="submission" date="2009-12" db="EMBL/GenBank/DDBJ databases">
        <title>Genome Sequence of Prevotella timonensis CRIS 5C-B1.</title>
        <authorList>
            <person name="Durkin A.S."/>
            <person name="Madupu R."/>
            <person name="Torralba M."/>
            <person name="Methe B."/>
            <person name="Sutton G."/>
            <person name="Strausberg R.L."/>
            <person name="Nelson K.E."/>
        </authorList>
    </citation>
    <scope>NUCLEOTIDE SEQUENCE [LARGE SCALE GENOMIC DNA]</scope>
    <source>
        <strain evidence="1 2">CRIS 5C-B1</strain>
    </source>
</reference>
<name>D1VW78_9BACT</name>
<dbReference type="Proteomes" id="UP000004001">
    <property type="component" value="Unassembled WGS sequence"/>
</dbReference>
<gene>
    <name evidence="1" type="ORF">HMPREF9019_0720</name>
</gene>
<sequence>MECVLITIYTFLNCPSFILDSFHQWTFILTFKHRYPYIL</sequence>
<accession>D1VW78</accession>
<protein>
    <submittedName>
        <fullName evidence="1">Uncharacterized protein</fullName>
    </submittedName>
</protein>
<keyword evidence="2" id="KW-1185">Reference proteome</keyword>
<organism evidence="1 2">
    <name type="scientific">Hoylesella timonensis CRIS 5C-B1</name>
    <dbReference type="NCBI Taxonomy" id="679189"/>
    <lineage>
        <taxon>Bacteria</taxon>
        <taxon>Pseudomonadati</taxon>
        <taxon>Bacteroidota</taxon>
        <taxon>Bacteroidia</taxon>
        <taxon>Bacteroidales</taxon>
        <taxon>Prevotellaceae</taxon>
        <taxon>Hoylesella</taxon>
    </lineage>
</organism>
<comment type="caution">
    <text evidence="1">The sequence shown here is derived from an EMBL/GenBank/DDBJ whole genome shotgun (WGS) entry which is preliminary data.</text>
</comment>
<proteinExistence type="predicted"/>
<evidence type="ECO:0000313" key="2">
    <source>
        <dbReference type="Proteomes" id="UP000004001"/>
    </source>
</evidence>
<dbReference type="AlphaFoldDB" id="D1VW78"/>
<dbReference type="EMBL" id="ADEF01000004">
    <property type="protein sequence ID" value="EFA98533.1"/>
    <property type="molecule type" value="Genomic_DNA"/>
</dbReference>